<keyword evidence="2" id="KW-1185">Reference proteome</keyword>
<name>A0AA36ARX7_OCTVU</name>
<evidence type="ECO:0000313" key="2">
    <source>
        <dbReference type="Proteomes" id="UP001162480"/>
    </source>
</evidence>
<sequence>MLETDELTDQRNEKDYLLEFSDSVDLGQRRQYIDNFLDSLYKEASNIHLSSLQKENLTNARPVRNHSQNCLFYKNTRKHIKRKSSLVAQFAIRNLHTATNLSSTNEYTRGNNHSFAASVARNLLSGVL</sequence>
<reference evidence="1" key="1">
    <citation type="submission" date="2023-08" db="EMBL/GenBank/DDBJ databases">
        <authorList>
            <person name="Alioto T."/>
            <person name="Alioto T."/>
            <person name="Gomez Garrido J."/>
        </authorList>
    </citation>
    <scope>NUCLEOTIDE SEQUENCE</scope>
</reference>
<evidence type="ECO:0000313" key="1">
    <source>
        <dbReference type="EMBL" id="CAI9720614.1"/>
    </source>
</evidence>
<protein>
    <submittedName>
        <fullName evidence="1">Uncharacterized protein</fullName>
    </submittedName>
</protein>
<proteinExistence type="predicted"/>
<gene>
    <name evidence="1" type="ORF">OCTVUL_1B015136</name>
</gene>
<dbReference type="AlphaFoldDB" id="A0AA36ARX7"/>
<organism evidence="1 2">
    <name type="scientific">Octopus vulgaris</name>
    <name type="common">Common octopus</name>
    <dbReference type="NCBI Taxonomy" id="6645"/>
    <lineage>
        <taxon>Eukaryota</taxon>
        <taxon>Metazoa</taxon>
        <taxon>Spiralia</taxon>
        <taxon>Lophotrochozoa</taxon>
        <taxon>Mollusca</taxon>
        <taxon>Cephalopoda</taxon>
        <taxon>Coleoidea</taxon>
        <taxon>Octopodiformes</taxon>
        <taxon>Octopoda</taxon>
        <taxon>Incirrata</taxon>
        <taxon>Octopodidae</taxon>
        <taxon>Octopus</taxon>
    </lineage>
</organism>
<dbReference type="EMBL" id="OX597817">
    <property type="protein sequence ID" value="CAI9720614.1"/>
    <property type="molecule type" value="Genomic_DNA"/>
</dbReference>
<accession>A0AA36ARX7</accession>
<dbReference type="Proteomes" id="UP001162480">
    <property type="component" value="Chromosome 4"/>
</dbReference>